<keyword evidence="2" id="KW-1185">Reference proteome</keyword>
<protein>
    <recommendedName>
        <fullName evidence="3">HEAT repeat domain-containing protein</fullName>
    </recommendedName>
</protein>
<sequence>MITENYKLIPGLNEAFDKLSYLMLNHKKSELIEEYLKCVKNGSFDLFITETLSHIESDSSFTPIWISATECPIIATANSVVSLRYFNPNSEQLSIYGAPEDILLTLLSSHSNVEVDIYNIIEPSYSLELAFRERLEKHDTITIKKGQTFKIISDSGIVLSRLLMGLAKDTPVFDAKSLEFISMLSLNPTDSRWYFMAKTAGKLESSVALPLLNKLIFHENYNVRWTALQEIFNHDVNSGLSILENFKDDPSPYIRDEARKEHFRIKQIMRNGHGYN</sequence>
<evidence type="ECO:0000313" key="1">
    <source>
        <dbReference type="EMBL" id="EDP98983.1"/>
    </source>
</evidence>
<organism evidence="1 2">
    <name type="scientific">Shewanella benthica KT99</name>
    <dbReference type="NCBI Taxonomy" id="314608"/>
    <lineage>
        <taxon>Bacteria</taxon>
        <taxon>Pseudomonadati</taxon>
        <taxon>Pseudomonadota</taxon>
        <taxon>Gammaproteobacteria</taxon>
        <taxon>Alteromonadales</taxon>
        <taxon>Shewanellaceae</taxon>
        <taxon>Shewanella</taxon>
    </lineage>
</organism>
<dbReference type="STRING" id="314608.KT99_00161"/>
<dbReference type="EMBL" id="ABIC01000057">
    <property type="protein sequence ID" value="EDP98983.1"/>
    <property type="molecule type" value="Genomic_DNA"/>
</dbReference>
<accession>A9DJB9</accession>
<dbReference type="RefSeq" id="WP_005502894.1">
    <property type="nucleotide sequence ID" value="NZ_ABIC01000057.1"/>
</dbReference>
<evidence type="ECO:0000313" key="2">
    <source>
        <dbReference type="Proteomes" id="UP000005839"/>
    </source>
</evidence>
<dbReference type="AlphaFoldDB" id="A9DJB9"/>
<dbReference type="InterPro" id="IPR016024">
    <property type="entry name" value="ARM-type_fold"/>
</dbReference>
<proteinExistence type="predicted"/>
<comment type="caution">
    <text evidence="1">The sequence shown here is derived from an EMBL/GenBank/DDBJ whole genome shotgun (WGS) entry which is preliminary data.</text>
</comment>
<reference evidence="1 2" key="1">
    <citation type="submission" date="2007-10" db="EMBL/GenBank/DDBJ databases">
        <authorList>
            <person name="Yayanos A."/>
            <person name="Ferriera S."/>
            <person name="Johnson J."/>
            <person name="Kravitz S."/>
            <person name="Halpern A."/>
            <person name="Remington K."/>
            <person name="Beeson K."/>
            <person name="Tran B."/>
            <person name="Rogers Y.-H."/>
            <person name="Friedman R."/>
            <person name="Venter J.C."/>
        </authorList>
    </citation>
    <scope>NUCLEOTIDE SEQUENCE [LARGE SCALE GENOMIC DNA]</scope>
    <source>
        <strain evidence="1 2">KT99</strain>
    </source>
</reference>
<gene>
    <name evidence="1" type="ORF">KT99_00161</name>
</gene>
<name>A9DJB9_9GAMM</name>
<dbReference type="Proteomes" id="UP000005839">
    <property type="component" value="Unassembled WGS sequence"/>
</dbReference>
<dbReference type="SUPFAM" id="SSF48371">
    <property type="entry name" value="ARM repeat"/>
    <property type="match status" value="1"/>
</dbReference>
<evidence type="ECO:0008006" key="3">
    <source>
        <dbReference type="Google" id="ProtNLM"/>
    </source>
</evidence>